<gene>
    <name evidence="1" type="ORF">HMPREF0673_00213</name>
</gene>
<dbReference type="AlphaFoldDB" id="G6AUC9"/>
<evidence type="ECO:0000313" key="2">
    <source>
        <dbReference type="Proteomes" id="UP000004407"/>
    </source>
</evidence>
<dbReference type="PANTHER" id="PTHR32305">
    <property type="match status" value="1"/>
</dbReference>
<dbReference type="eggNOG" id="COG3209">
    <property type="taxonomic scope" value="Bacteria"/>
</dbReference>
<reference evidence="1 2" key="1">
    <citation type="submission" date="2011-08" db="EMBL/GenBank/DDBJ databases">
        <authorList>
            <person name="Weinstock G."/>
            <person name="Sodergren E."/>
            <person name="Clifton S."/>
            <person name="Fulton L."/>
            <person name="Fulton B."/>
            <person name="Courtney L."/>
            <person name="Fronick C."/>
            <person name="Harrison M."/>
            <person name="Strong C."/>
            <person name="Farmer C."/>
            <person name="Delahaunty K."/>
            <person name="Markovic C."/>
            <person name="Hall O."/>
            <person name="Minx P."/>
            <person name="Tomlinson C."/>
            <person name="Mitreva M."/>
            <person name="Hou S."/>
            <person name="Chen J."/>
            <person name="Wollam A."/>
            <person name="Pepin K.H."/>
            <person name="Johnson M."/>
            <person name="Bhonagiri V."/>
            <person name="Zhang X."/>
            <person name="Suruliraj S."/>
            <person name="Warren W."/>
            <person name="Chinwalla A."/>
            <person name="Mardis E.R."/>
            <person name="Wilson R.K."/>
        </authorList>
    </citation>
    <scope>NUCLEOTIDE SEQUENCE [LARGE SCALE GENOMIC DNA]</scope>
    <source>
        <strain evidence="1 2">DSM 18206</strain>
    </source>
</reference>
<sequence>SEGYNLVTDSTGGTTTYRYTPDQLVTAEIDPLGNETRHSYTDFMEPYRTIDPEGGVTGYSYDNDGNLTGVTYPDGSGEMYIYDDKGRLSIHVDREGNKTVRLYDTERPHLVSRFIDRDGGVTEFTYDSHGQPVGVGKGDRRSELSYDGSLNLVSWHEDGRLLGGWKHDARGRLIERSSPGNRTEFYVYDALDRLRRIDARDGNVI</sequence>
<dbReference type="InterPro" id="IPR031325">
    <property type="entry name" value="RHS_repeat"/>
</dbReference>
<dbReference type="NCBIfam" id="TIGR01643">
    <property type="entry name" value="YD_repeat_2x"/>
    <property type="match status" value="3"/>
</dbReference>
<feature type="non-terminal residue" evidence="1">
    <location>
        <position position="1"/>
    </location>
</feature>
<dbReference type="HOGENOM" id="CLU_1393874_0_0_10"/>
<proteinExistence type="predicted"/>
<dbReference type="EMBL" id="AFZZ01000029">
    <property type="protein sequence ID" value="EHJ41975.1"/>
    <property type="molecule type" value="Genomic_DNA"/>
</dbReference>
<protein>
    <submittedName>
        <fullName evidence="1">YD repeat protein</fullName>
    </submittedName>
</protein>
<dbReference type="InterPro" id="IPR006530">
    <property type="entry name" value="YD"/>
</dbReference>
<evidence type="ECO:0000313" key="1">
    <source>
        <dbReference type="EMBL" id="EHJ41975.1"/>
    </source>
</evidence>
<dbReference type="Proteomes" id="UP000004407">
    <property type="component" value="Unassembled WGS sequence"/>
</dbReference>
<accession>G6AUC9</accession>
<comment type="caution">
    <text evidence="1">The sequence shown here is derived from an EMBL/GenBank/DDBJ whole genome shotgun (WGS) entry which is preliminary data.</text>
</comment>
<name>G6AUC9_9BACT</name>
<organism evidence="1 2">
    <name type="scientific">Leyella stercorea DSM 18206</name>
    <dbReference type="NCBI Taxonomy" id="1002367"/>
    <lineage>
        <taxon>Bacteria</taxon>
        <taxon>Pseudomonadati</taxon>
        <taxon>Bacteroidota</taxon>
        <taxon>Bacteroidia</taxon>
        <taxon>Bacteroidales</taxon>
        <taxon>Prevotellaceae</taxon>
        <taxon>Leyella</taxon>
    </lineage>
</organism>
<dbReference type="SUPFAM" id="SSF69322">
    <property type="entry name" value="Tricorn protease domain 2"/>
    <property type="match status" value="1"/>
</dbReference>
<feature type="non-terminal residue" evidence="1">
    <location>
        <position position="205"/>
    </location>
</feature>
<dbReference type="PANTHER" id="PTHR32305:SF15">
    <property type="entry name" value="PROTEIN RHSA-RELATED"/>
    <property type="match status" value="1"/>
</dbReference>
<dbReference type="InterPro" id="IPR050708">
    <property type="entry name" value="T6SS_VgrG/RHS"/>
</dbReference>
<dbReference type="Gene3D" id="2.180.10.10">
    <property type="entry name" value="RHS repeat-associated core"/>
    <property type="match status" value="1"/>
</dbReference>
<dbReference type="Pfam" id="PF05593">
    <property type="entry name" value="RHS_repeat"/>
    <property type="match status" value="1"/>
</dbReference>